<dbReference type="InterPro" id="IPR007823">
    <property type="entry name" value="RRP8"/>
</dbReference>
<dbReference type="FunFam" id="3.40.50.150:FF:000068">
    <property type="entry name" value="Ribosomal RNA-processing protein 8"/>
    <property type="match status" value="1"/>
</dbReference>
<accession>A0A9D3TBN4</accession>
<evidence type="ECO:0000256" key="3">
    <source>
        <dbReference type="ARBA" id="ARBA00020203"/>
    </source>
</evidence>
<comment type="function">
    <text evidence="15">Probable methyltransferase required to silence rDNA.</text>
</comment>
<feature type="compositionally biased region" description="Low complexity" evidence="16">
    <location>
        <begin position="270"/>
        <end position="279"/>
    </location>
</feature>
<evidence type="ECO:0000256" key="1">
    <source>
        <dbReference type="ARBA" id="ARBA00004604"/>
    </source>
</evidence>
<keyword evidence="7 15" id="KW-0808">Transferase</keyword>
<comment type="subunit">
    <text evidence="14">Component of the eNoSC complex, composed of SIRT1, SUV39H1 and RRP8.</text>
</comment>
<dbReference type="InterPro" id="IPR029063">
    <property type="entry name" value="SAM-dependent_MTases_sf"/>
</dbReference>
<dbReference type="Pfam" id="PF05148">
    <property type="entry name" value="Methyltransf_8"/>
    <property type="match status" value="1"/>
</dbReference>
<dbReference type="Gene3D" id="1.10.10.2150">
    <property type="entry name" value="Ribosomal RNA-processing protein 8, N-terminal domain"/>
    <property type="match status" value="1"/>
</dbReference>
<dbReference type="GO" id="GO:0000183">
    <property type="term" value="P:rDNA heterochromatin formation"/>
    <property type="evidence" value="ECO:0007669"/>
    <property type="project" value="TreeGrafter"/>
</dbReference>
<dbReference type="EMBL" id="JAFDVH010000009">
    <property type="protein sequence ID" value="KAG7471252.1"/>
    <property type="molecule type" value="Genomic_DNA"/>
</dbReference>
<evidence type="ECO:0000256" key="7">
    <source>
        <dbReference type="ARBA" id="ARBA00022679"/>
    </source>
</evidence>
<keyword evidence="18" id="KW-1185">Reference proteome</keyword>
<dbReference type="AlphaFoldDB" id="A0A9D3TBN4"/>
<keyword evidence="9" id="KW-0156">Chromatin regulator</keyword>
<evidence type="ECO:0000256" key="12">
    <source>
        <dbReference type="ARBA" id="ARBA00023242"/>
    </source>
</evidence>
<sequence length="608" mass="68428">MDYVIEMRQPLPAAVVYQGRNMFAEEDEWNDDQEAKTLTRAVIHGTEKSDSTNVTQKGVGKKKSLLRTLQTLGSIPNWDNEAQCEGSDSDAEGVPSHTKRKKKRSKKRKRGHTAGTEAEVTAKQQTEEEHSGTAVKKKKKSKEAKAGKPELARDRQRKDSQPEKEKNEEKERDKAEGGKKLTRQQWKNKMKNKRKCHNKYQQQGQATPNAPKAETKPQEPGGKKQAPPVLNGEKEDVLAQTPKQETKEQKQKKLKPKKRKRPEEEEEETNSSPSSGNTESLIPKKDLANKEPELRGETGRTAESARKDSVPEEKNAQTEKAKKDAEVSAKRKWQESKEKRIRAEKLRRMLHSEGSDSKERSTEEEEEKEVVEQDTPSGAGEEGVVPDRSAALRSRMEQRLESARFRYINEQLYTSSSGEARHMFRQDPQAWGIYHRGYTAQVQRWPANPVDAIISFIRNKPASLVVADFGCGDCKIARSVKNKVHSFDLAPVCDLVTVCDMADVPLRDASVDIAVFCLSLMGTNLGDFLVEANRVLVMGGVLKIAEVASRFENVRSFVGALSGLGFKLVSKDTENTHFYSFEFVKTGDAPESYKKSGLELKPCVYKKR</sequence>
<dbReference type="OrthoDB" id="10258825at2759"/>
<dbReference type="GO" id="GO:0046015">
    <property type="term" value="P:regulation of transcription by glucose"/>
    <property type="evidence" value="ECO:0007669"/>
    <property type="project" value="TreeGrafter"/>
</dbReference>
<comment type="function">
    <text evidence="13">Essential component of the eNoSC (energy-dependent nucleolar silencing) complex, a complex that mediates silencing of rDNA in response to intracellular energy status and acts by recruiting histone-modifying enzymes. The eNoSC complex is able to sense the energy status of cell: upon glucose starvation, elevation of NAD(+)/NADP(+) ratio activates SIRT1, leading to histone H3 deacetylation followed by dimethylation of H3 at 'Lys-9' (H3K9me2) by SUV39H1 and the formation of silent chromatin in the rDNA locus. In the complex, RRP8 binds to H3K9me2 and probably acts as a methyltransferase. Its substrates are however unknown.</text>
</comment>
<evidence type="ECO:0000256" key="9">
    <source>
        <dbReference type="ARBA" id="ARBA00022853"/>
    </source>
</evidence>
<proteinExistence type="inferred from homology"/>
<evidence type="ECO:0000256" key="6">
    <source>
        <dbReference type="ARBA" id="ARBA00022603"/>
    </source>
</evidence>
<evidence type="ECO:0000256" key="5">
    <source>
        <dbReference type="ARBA" id="ARBA00022552"/>
    </source>
</evidence>
<dbReference type="GO" id="GO:0033553">
    <property type="term" value="C:rDNA heterochromatin"/>
    <property type="evidence" value="ECO:0007669"/>
    <property type="project" value="TreeGrafter"/>
</dbReference>
<keyword evidence="12 15" id="KW-0539">Nucleus</keyword>
<feature type="compositionally biased region" description="Polar residues" evidence="16">
    <location>
        <begin position="199"/>
        <end position="208"/>
    </location>
</feature>
<evidence type="ECO:0000256" key="15">
    <source>
        <dbReference type="RuleBase" id="RU365074"/>
    </source>
</evidence>
<feature type="compositionally biased region" description="Basic and acidic residues" evidence="16">
    <location>
        <begin position="143"/>
        <end position="179"/>
    </location>
</feature>
<comment type="subcellular location">
    <subcellularLocation>
        <location evidence="1 15">Nucleus</location>
        <location evidence="1 15">Nucleolus</location>
    </subcellularLocation>
</comment>
<comment type="similarity">
    <text evidence="2 15">Belongs to the methyltransferase superfamily. RRP8 family.</text>
</comment>
<keyword evidence="5 15" id="KW-0698">rRNA processing</keyword>
<keyword evidence="4" id="KW-0678">Repressor</keyword>
<evidence type="ECO:0000256" key="13">
    <source>
        <dbReference type="ARBA" id="ARBA00057870"/>
    </source>
</evidence>
<dbReference type="EC" id="2.1.1.-" evidence="15"/>
<dbReference type="PANTHER" id="PTHR12787">
    <property type="entry name" value="RIBOSOMAL RNA-PROCESSING PROTEIN 8"/>
    <property type="match status" value="1"/>
</dbReference>
<evidence type="ECO:0000256" key="11">
    <source>
        <dbReference type="ARBA" id="ARBA00023163"/>
    </source>
</evidence>
<dbReference type="GO" id="GO:0005677">
    <property type="term" value="C:chromatin silencing complex"/>
    <property type="evidence" value="ECO:0007669"/>
    <property type="project" value="TreeGrafter"/>
</dbReference>
<keyword evidence="11" id="KW-0804">Transcription</keyword>
<feature type="compositionally biased region" description="Basic residues" evidence="16">
    <location>
        <begin position="180"/>
        <end position="198"/>
    </location>
</feature>
<evidence type="ECO:0000256" key="2">
    <source>
        <dbReference type="ARBA" id="ARBA00006301"/>
    </source>
</evidence>
<evidence type="ECO:0000256" key="10">
    <source>
        <dbReference type="ARBA" id="ARBA00023015"/>
    </source>
</evidence>
<dbReference type="Proteomes" id="UP001046870">
    <property type="component" value="Chromosome 9"/>
</dbReference>
<evidence type="ECO:0000313" key="18">
    <source>
        <dbReference type="Proteomes" id="UP001046870"/>
    </source>
</evidence>
<evidence type="ECO:0000313" key="17">
    <source>
        <dbReference type="EMBL" id="KAG7471252.1"/>
    </source>
</evidence>
<feature type="compositionally biased region" description="Basic and acidic residues" evidence="16">
    <location>
        <begin position="282"/>
        <end position="361"/>
    </location>
</feature>
<dbReference type="FunFam" id="1.10.10.2150:FF:000001">
    <property type="entry name" value="Ribosomal RNA-processing protein 8"/>
    <property type="match status" value="1"/>
</dbReference>
<feature type="compositionally biased region" description="Basic residues" evidence="16">
    <location>
        <begin position="97"/>
        <end position="112"/>
    </location>
</feature>
<dbReference type="GO" id="GO:0005730">
    <property type="term" value="C:nucleolus"/>
    <property type="evidence" value="ECO:0007669"/>
    <property type="project" value="UniProtKB-SubCell"/>
</dbReference>
<name>A0A9D3TBN4_MEGAT</name>
<dbReference type="GO" id="GO:0006364">
    <property type="term" value="P:rRNA processing"/>
    <property type="evidence" value="ECO:0007669"/>
    <property type="project" value="UniProtKB-UniRule"/>
</dbReference>
<dbReference type="GO" id="GO:0008168">
    <property type="term" value="F:methyltransferase activity"/>
    <property type="evidence" value="ECO:0007669"/>
    <property type="project" value="UniProtKB-KW"/>
</dbReference>
<comment type="caution">
    <text evidence="17">The sequence shown here is derived from an EMBL/GenBank/DDBJ whole genome shotgun (WGS) entry which is preliminary data.</text>
</comment>
<evidence type="ECO:0000256" key="16">
    <source>
        <dbReference type="SAM" id="MobiDB-lite"/>
    </source>
</evidence>
<gene>
    <name evidence="17" type="ORF">MATL_G00122550</name>
</gene>
<feature type="region of interest" description="Disordered" evidence="16">
    <location>
        <begin position="41"/>
        <end position="384"/>
    </location>
</feature>
<keyword evidence="10" id="KW-0805">Transcription regulation</keyword>
<keyword evidence="6 15" id="KW-0489">Methyltransferase</keyword>
<evidence type="ECO:0000256" key="4">
    <source>
        <dbReference type="ARBA" id="ARBA00022491"/>
    </source>
</evidence>
<reference evidence="17" key="1">
    <citation type="submission" date="2021-01" db="EMBL/GenBank/DDBJ databases">
        <authorList>
            <person name="Zahm M."/>
            <person name="Roques C."/>
            <person name="Cabau C."/>
            <person name="Klopp C."/>
            <person name="Donnadieu C."/>
            <person name="Jouanno E."/>
            <person name="Lampietro C."/>
            <person name="Louis A."/>
            <person name="Herpin A."/>
            <person name="Echchiki A."/>
            <person name="Berthelot C."/>
            <person name="Parey E."/>
            <person name="Roest-Crollius H."/>
            <person name="Braasch I."/>
            <person name="Postlethwait J."/>
            <person name="Bobe J."/>
            <person name="Montfort J."/>
            <person name="Bouchez O."/>
            <person name="Begum T."/>
            <person name="Mejri S."/>
            <person name="Adams A."/>
            <person name="Chen W.-J."/>
            <person name="Guiguen Y."/>
        </authorList>
    </citation>
    <scope>NUCLEOTIDE SEQUENCE</scope>
    <source>
        <strain evidence="17">YG-15Mar2019-1</strain>
        <tissue evidence="17">Brain</tissue>
    </source>
</reference>
<dbReference type="GO" id="GO:0042149">
    <property type="term" value="P:cellular response to glucose starvation"/>
    <property type="evidence" value="ECO:0007669"/>
    <property type="project" value="TreeGrafter"/>
</dbReference>
<evidence type="ECO:0000256" key="8">
    <source>
        <dbReference type="ARBA" id="ARBA00022691"/>
    </source>
</evidence>
<keyword evidence="8 15" id="KW-0949">S-adenosyl-L-methionine</keyword>
<dbReference type="GO" id="GO:0032259">
    <property type="term" value="P:methylation"/>
    <property type="evidence" value="ECO:0007669"/>
    <property type="project" value="UniProtKB-KW"/>
</dbReference>
<dbReference type="PANTHER" id="PTHR12787:SF0">
    <property type="entry name" value="RIBOSOMAL RNA-PROCESSING PROTEIN 8"/>
    <property type="match status" value="1"/>
</dbReference>
<dbReference type="InterPro" id="IPR042036">
    <property type="entry name" value="RRP8_N"/>
</dbReference>
<dbReference type="Gene3D" id="3.40.50.150">
    <property type="entry name" value="Vaccinia Virus protein VP39"/>
    <property type="match status" value="1"/>
</dbReference>
<dbReference type="SUPFAM" id="SSF53335">
    <property type="entry name" value="S-adenosyl-L-methionine-dependent methyltransferases"/>
    <property type="match status" value="1"/>
</dbReference>
<protein>
    <recommendedName>
        <fullName evidence="3 15">Ribosomal RNA-processing protein 8</fullName>
        <ecNumber evidence="15">2.1.1.-</ecNumber>
    </recommendedName>
</protein>
<organism evidence="17 18">
    <name type="scientific">Megalops atlanticus</name>
    <name type="common">Tarpon</name>
    <name type="synonym">Clupea gigantea</name>
    <dbReference type="NCBI Taxonomy" id="7932"/>
    <lineage>
        <taxon>Eukaryota</taxon>
        <taxon>Metazoa</taxon>
        <taxon>Chordata</taxon>
        <taxon>Craniata</taxon>
        <taxon>Vertebrata</taxon>
        <taxon>Euteleostomi</taxon>
        <taxon>Actinopterygii</taxon>
        <taxon>Neopterygii</taxon>
        <taxon>Teleostei</taxon>
        <taxon>Elopiformes</taxon>
        <taxon>Megalopidae</taxon>
        <taxon>Megalops</taxon>
    </lineage>
</organism>
<evidence type="ECO:0000256" key="14">
    <source>
        <dbReference type="ARBA" id="ARBA00062710"/>
    </source>
</evidence>